<keyword evidence="5 7" id="KW-1133">Transmembrane helix</keyword>
<evidence type="ECO:0000256" key="7">
    <source>
        <dbReference type="SAM" id="Phobius"/>
    </source>
</evidence>
<sequence length="322" mass="34131">MSRTLRKFLFLFAVVAITTIGFYSVAFGEEQVVEVAQNGSTIVWWMWPVILFVFTFFLGILAVVAGVGGGVLFVPIVSSFFPFNLDFVRGAGLLVALTGALSAGPGLLKRGLADLRLALPMALIASTCSIFGAMVGLALPTNVVQTALGATIIMIVIIMATAKRSDFPEVKQADTLSSVLRITGVYYEESAGKQINWQIHKTPLGLSLFIVIGFMAGMFGLGAGWANVPVLNLLLGAPLKISVATSVFLLSITDTAAAWVYINKGAVLPLIAVPSVAGMMLGTRIGVRILARAKPKAVKWIVVTILFLAGFRALLKGLGIWG</sequence>
<evidence type="ECO:0000256" key="3">
    <source>
        <dbReference type="ARBA" id="ARBA00022475"/>
    </source>
</evidence>
<feature type="transmembrane region" description="Helical" evidence="7">
    <location>
        <begin position="297"/>
        <end position="315"/>
    </location>
</feature>
<organism evidence="8">
    <name type="scientific">hydrothermal vent metagenome</name>
    <dbReference type="NCBI Taxonomy" id="652676"/>
    <lineage>
        <taxon>unclassified sequences</taxon>
        <taxon>metagenomes</taxon>
        <taxon>ecological metagenomes</taxon>
    </lineage>
</organism>
<evidence type="ECO:0000256" key="2">
    <source>
        <dbReference type="ARBA" id="ARBA00022448"/>
    </source>
</evidence>
<feature type="transmembrane region" description="Helical" evidence="7">
    <location>
        <begin position="269"/>
        <end position="291"/>
    </location>
</feature>
<feature type="transmembrane region" description="Helical" evidence="7">
    <location>
        <begin position="44"/>
        <end position="74"/>
    </location>
</feature>
<feature type="transmembrane region" description="Helical" evidence="7">
    <location>
        <begin position="117"/>
        <end position="137"/>
    </location>
</feature>
<evidence type="ECO:0000256" key="1">
    <source>
        <dbReference type="ARBA" id="ARBA00004651"/>
    </source>
</evidence>
<feature type="transmembrane region" description="Helical" evidence="7">
    <location>
        <begin position="241"/>
        <end position="262"/>
    </location>
</feature>
<dbReference type="Pfam" id="PF01925">
    <property type="entry name" value="TauE"/>
    <property type="match status" value="1"/>
</dbReference>
<dbReference type="PANTHER" id="PTHR30269">
    <property type="entry name" value="TRANSMEMBRANE PROTEIN YFCA"/>
    <property type="match status" value="1"/>
</dbReference>
<comment type="subcellular location">
    <subcellularLocation>
        <location evidence="1">Cell membrane</location>
        <topology evidence="1">Multi-pass membrane protein</topology>
    </subcellularLocation>
</comment>
<proteinExistence type="predicted"/>
<keyword evidence="4 7" id="KW-0812">Transmembrane</keyword>
<feature type="transmembrane region" description="Helical" evidence="7">
    <location>
        <begin position="143"/>
        <end position="162"/>
    </location>
</feature>
<keyword evidence="3" id="KW-1003">Cell membrane</keyword>
<evidence type="ECO:0000313" key="8">
    <source>
        <dbReference type="EMBL" id="VAX34601.1"/>
    </source>
</evidence>
<keyword evidence="6 7" id="KW-0472">Membrane</keyword>
<evidence type="ECO:0000256" key="5">
    <source>
        <dbReference type="ARBA" id="ARBA00022989"/>
    </source>
</evidence>
<name>A0A3B1D732_9ZZZZ</name>
<dbReference type="InterPro" id="IPR052017">
    <property type="entry name" value="TSUP"/>
</dbReference>
<keyword evidence="2" id="KW-0813">Transport</keyword>
<evidence type="ECO:0000256" key="6">
    <source>
        <dbReference type="ARBA" id="ARBA00023136"/>
    </source>
</evidence>
<dbReference type="PANTHER" id="PTHR30269:SF23">
    <property type="entry name" value="MEMBRANE TRANSPORTER PROTEIN YDHB-RELATED"/>
    <property type="match status" value="1"/>
</dbReference>
<dbReference type="GO" id="GO:0005886">
    <property type="term" value="C:plasma membrane"/>
    <property type="evidence" value="ECO:0007669"/>
    <property type="project" value="UniProtKB-SubCell"/>
</dbReference>
<dbReference type="InterPro" id="IPR002781">
    <property type="entry name" value="TM_pro_TauE-like"/>
</dbReference>
<dbReference type="EMBL" id="UOGI01000356">
    <property type="protein sequence ID" value="VAX34601.1"/>
    <property type="molecule type" value="Genomic_DNA"/>
</dbReference>
<feature type="transmembrane region" description="Helical" evidence="7">
    <location>
        <begin position="204"/>
        <end position="226"/>
    </location>
</feature>
<reference evidence="8" key="1">
    <citation type="submission" date="2018-06" db="EMBL/GenBank/DDBJ databases">
        <authorList>
            <person name="Zhirakovskaya E."/>
        </authorList>
    </citation>
    <scope>NUCLEOTIDE SEQUENCE</scope>
</reference>
<accession>A0A3B1D732</accession>
<evidence type="ECO:0008006" key="9">
    <source>
        <dbReference type="Google" id="ProtNLM"/>
    </source>
</evidence>
<protein>
    <recommendedName>
        <fullName evidence="9">Membrane transporter protein</fullName>
    </recommendedName>
</protein>
<dbReference type="AlphaFoldDB" id="A0A3B1D732"/>
<evidence type="ECO:0000256" key="4">
    <source>
        <dbReference type="ARBA" id="ARBA00022692"/>
    </source>
</evidence>
<gene>
    <name evidence="8" type="ORF">MNBD_NITROSPIRAE03-835</name>
</gene>